<evidence type="ECO:0000313" key="3">
    <source>
        <dbReference type="Proteomes" id="UP000238823"/>
    </source>
</evidence>
<reference evidence="2 3" key="1">
    <citation type="submission" date="2018-03" db="EMBL/GenBank/DDBJ databases">
        <title>Draft Genome Sequences of the Obligatory Marine Myxobacteria Enhygromyxa salina SWB007.</title>
        <authorList>
            <person name="Poehlein A."/>
            <person name="Moghaddam J.A."/>
            <person name="Harms H."/>
            <person name="Alanjari M."/>
            <person name="Koenig G.M."/>
            <person name="Daniel R."/>
            <person name="Schaeberle T.F."/>
        </authorList>
    </citation>
    <scope>NUCLEOTIDE SEQUENCE [LARGE SCALE GENOMIC DNA]</scope>
    <source>
        <strain evidence="2 3">SWB007</strain>
    </source>
</reference>
<organism evidence="2 3">
    <name type="scientific">Enhygromyxa salina</name>
    <dbReference type="NCBI Taxonomy" id="215803"/>
    <lineage>
        <taxon>Bacteria</taxon>
        <taxon>Pseudomonadati</taxon>
        <taxon>Myxococcota</taxon>
        <taxon>Polyangia</taxon>
        <taxon>Nannocystales</taxon>
        <taxon>Nannocystaceae</taxon>
        <taxon>Enhygromyxa</taxon>
    </lineage>
</organism>
<protein>
    <submittedName>
        <fullName evidence="2">Uncharacterized protein</fullName>
    </submittedName>
</protein>
<feature type="compositionally biased region" description="Basic and acidic residues" evidence="1">
    <location>
        <begin position="337"/>
        <end position="354"/>
    </location>
</feature>
<evidence type="ECO:0000313" key="2">
    <source>
        <dbReference type="EMBL" id="PRP95712.1"/>
    </source>
</evidence>
<sequence length="379" mass="42160">MHERCREYLKRPWHRPKHQAQAFAHEFVLVQRHRAGHSLAHLHLHLRRALLDRLDLVTSTNRLARHTQRLDPSLGPVLGLDLQLPARPQPPLDLLQPLAPMRSHPVEHDVRTLACPDLPQHTERQRGAREHDLAGELPKFLDDGDAVDLGEQPPNPSVPSLSGWQRRGLAQMCSRGHDQIGRLVRVDRLQATLELSYPPGVAIADRMMPIHQRRDRYRLDYSVASVARGVTDPAIAKIDVGHDHPLIASLQQPDPAGIVTQIAGSPLIHEDRAAALRRDVCPQHRPTVAARLLPGLGRELARAVPGRVAGHREEPNLVEAGPNLLAVLGPLAEQEVQTDHHAERPGDRRTTAKLERDRIPAIPTDQVAALRLRGAELGL</sequence>
<comment type="caution">
    <text evidence="2">The sequence shown here is derived from an EMBL/GenBank/DDBJ whole genome shotgun (WGS) entry which is preliminary data.</text>
</comment>
<feature type="region of interest" description="Disordered" evidence="1">
    <location>
        <begin position="335"/>
        <end position="354"/>
    </location>
</feature>
<gene>
    <name evidence="2" type="ORF">ENSA7_73460</name>
</gene>
<evidence type="ECO:0000256" key="1">
    <source>
        <dbReference type="SAM" id="MobiDB-lite"/>
    </source>
</evidence>
<dbReference type="AlphaFoldDB" id="A0A2S9XS72"/>
<dbReference type="Proteomes" id="UP000238823">
    <property type="component" value="Unassembled WGS sequence"/>
</dbReference>
<proteinExistence type="predicted"/>
<accession>A0A2S9XS72</accession>
<name>A0A2S9XS72_9BACT</name>
<dbReference type="EMBL" id="PVNL01000136">
    <property type="protein sequence ID" value="PRP95712.1"/>
    <property type="molecule type" value="Genomic_DNA"/>
</dbReference>